<keyword evidence="3" id="KW-1185">Reference proteome</keyword>
<reference evidence="1 3" key="3">
    <citation type="journal article" date="2015" name="BMC Genomics">
        <title>The completed genome sequence of the pathogenic ascomycete fungus Fusarium graminearum.</title>
        <authorList>
            <person name="King R."/>
            <person name="Urban M."/>
            <person name="Hammond-Kosack M.C."/>
            <person name="Hassani-Pak K."/>
            <person name="Hammond-Kosack K.E."/>
        </authorList>
    </citation>
    <scope>NUCLEOTIDE SEQUENCE [LARGE SCALE GENOMIC DNA]</scope>
    <source>
        <strain evidence="3">ATCC MYA-4620 / CBS 123657 / FGSC 9075 / NRRL 31084 / PH-1</strain>
        <strain evidence="1">PH-1</strain>
    </source>
</reference>
<gene>
    <name evidence="1" type="ORF">FGRAMPH1_01T01775</name>
</gene>
<dbReference type="AlphaFoldDB" id="A0A098D186"/>
<reference evidence="2 3" key="1">
    <citation type="journal article" date="2007" name="Science">
        <title>The Fusarium graminearum genome reveals a link between localized polymorphism and pathogen specialization.</title>
        <authorList>
            <person name="Cuomo C.A."/>
            <person name="Gueldener U."/>
            <person name="Xu J.-R."/>
            <person name="Trail F."/>
            <person name="Turgeon B.G."/>
            <person name="Di Pietro A."/>
            <person name="Walton J.D."/>
            <person name="Ma L.-J."/>
            <person name="Baker S.E."/>
            <person name="Rep M."/>
            <person name="Adam G."/>
            <person name="Antoniw J."/>
            <person name="Baldwin T."/>
            <person name="Calvo S.E."/>
            <person name="Chang Y.-L."/>
            <person name="DeCaprio D."/>
            <person name="Gale L.R."/>
            <person name="Gnerre S."/>
            <person name="Goswami R.S."/>
            <person name="Hammond-Kosack K."/>
            <person name="Harris L.J."/>
            <person name="Hilburn K."/>
            <person name="Kennell J.C."/>
            <person name="Kroken S."/>
            <person name="Magnuson J.K."/>
            <person name="Mannhaupt G."/>
            <person name="Mauceli E.W."/>
            <person name="Mewes H.-W."/>
            <person name="Mitterbauer R."/>
            <person name="Muehlbauer G."/>
            <person name="Muensterkoetter M."/>
            <person name="Nelson D."/>
            <person name="O'Donnell K."/>
            <person name="Ouellet T."/>
            <person name="Qi W."/>
            <person name="Quesneville H."/>
            <person name="Roncero M.I.G."/>
            <person name="Seong K.-Y."/>
            <person name="Tetko I.V."/>
            <person name="Urban M."/>
            <person name="Waalwijk C."/>
            <person name="Ward T.J."/>
            <person name="Yao J."/>
            <person name="Birren B.W."/>
            <person name="Kistler H.C."/>
        </authorList>
    </citation>
    <scope>NUCLEOTIDE SEQUENCE [LARGE SCALE GENOMIC DNA]</scope>
    <source>
        <strain evidence="3">ATCC MYA-4620 / CBS 123657 / FGSC 9075 / NRRL 31084 / PH-1</strain>
        <strain evidence="2">PH-1 / ATCC MYA-4620 / FGSC 9075 / NRRL 31084</strain>
    </source>
</reference>
<reference evidence="2" key="4">
    <citation type="submission" date="2017-01" db="UniProtKB">
        <authorList>
            <consortium name="EnsemblFungi"/>
        </authorList>
    </citation>
    <scope>IDENTIFICATION</scope>
    <source>
        <strain evidence="2">PH-1 / ATCC MYA-4620 / FGSC 9075 / NRRL 31084</strain>
    </source>
</reference>
<dbReference type="EnsemblFungi" id="CEF72688">
    <property type="protein sequence ID" value="CEF72688"/>
    <property type="gene ID" value="FGRRES_20019"/>
</dbReference>
<reference evidence="2 3" key="2">
    <citation type="journal article" date="2010" name="Nature">
        <title>Comparative genomics reveals mobile pathogenicity chromosomes in Fusarium.</title>
        <authorList>
            <person name="Ma L.J."/>
            <person name="van der Does H.C."/>
            <person name="Borkovich K.A."/>
            <person name="Coleman J.J."/>
            <person name="Daboussi M.J."/>
            <person name="Di Pietro A."/>
            <person name="Dufresne M."/>
            <person name="Freitag M."/>
            <person name="Grabherr M."/>
            <person name="Henrissat B."/>
            <person name="Houterman P.M."/>
            <person name="Kang S."/>
            <person name="Shim W.B."/>
            <person name="Woloshuk C."/>
            <person name="Xie X."/>
            <person name="Xu J.R."/>
            <person name="Antoniw J."/>
            <person name="Baker S.E."/>
            <person name="Bluhm B.H."/>
            <person name="Breakspear A."/>
            <person name="Brown D.W."/>
            <person name="Butchko R.A."/>
            <person name="Chapman S."/>
            <person name="Coulson R."/>
            <person name="Coutinho P.M."/>
            <person name="Danchin E.G."/>
            <person name="Diener A."/>
            <person name="Gale L.R."/>
            <person name="Gardiner D.M."/>
            <person name="Goff S."/>
            <person name="Hammond-Kosack K.E."/>
            <person name="Hilburn K."/>
            <person name="Hua-Van A."/>
            <person name="Jonkers W."/>
            <person name="Kazan K."/>
            <person name="Kodira C.D."/>
            <person name="Koehrsen M."/>
            <person name="Kumar L."/>
            <person name="Lee Y.H."/>
            <person name="Li L."/>
            <person name="Manners J.M."/>
            <person name="Miranda-Saavedra D."/>
            <person name="Mukherjee M."/>
            <person name="Park G."/>
            <person name="Park J."/>
            <person name="Park S.Y."/>
            <person name="Proctor R.H."/>
            <person name="Regev A."/>
            <person name="Ruiz-Roldan M.C."/>
            <person name="Sain D."/>
            <person name="Sakthikumar S."/>
            <person name="Sykes S."/>
            <person name="Schwartz D.C."/>
            <person name="Turgeon B.G."/>
            <person name="Wapinski I."/>
            <person name="Yoder O."/>
            <person name="Young S."/>
            <person name="Zeng Q."/>
            <person name="Zhou S."/>
            <person name="Galagan J."/>
            <person name="Cuomo C.A."/>
            <person name="Kistler H.C."/>
            <person name="Rep M."/>
        </authorList>
    </citation>
    <scope>GENOME REANNOTATION</scope>
    <source>
        <strain evidence="3">ATCC MYA-4620 / CBS 123657 / FGSC 9075 / NRRL 31084 / PH-1</strain>
        <strain evidence="2">PH-1 / ATCC MYA-4620 / FGSC 9075 / NRRL 31084</strain>
    </source>
</reference>
<dbReference type="Proteomes" id="UP000070720">
    <property type="component" value="Chromosome 1"/>
</dbReference>
<evidence type="ECO:0000313" key="3">
    <source>
        <dbReference type="Proteomes" id="UP000070720"/>
    </source>
</evidence>
<organism evidence="1 3">
    <name type="scientific">Gibberella zeae (strain ATCC MYA-4620 / CBS 123657 / FGSC 9075 / NRRL 31084 / PH-1)</name>
    <name type="common">Wheat head blight fungus</name>
    <name type="synonym">Fusarium graminearum</name>
    <dbReference type="NCBI Taxonomy" id="229533"/>
    <lineage>
        <taxon>Eukaryota</taxon>
        <taxon>Fungi</taxon>
        <taxon>Dikarya</taxon>
        <taxon>Ascomycota</taxon>
        <taxon>Pezizomycotina</taxon>
        <taxon>Sordariomycetes</taxon>
        <taxon>Hypocreomycetidae</taxon>
        <taxon>Hypocreales</taxon>
        <taxon>Nectriaceae</taxon>
        <taxon>Fusarium</taxon>
    </lineage>
</organism>
<proteinExistence type="predicted"/>
<dbReference type="InParanoid" id="A0A098D186"/>
<sequence>MSRRSVRGNNAHIGYGDSLRDSQVKFETYSGQPDKQYGRCSAVVCRTITVAENVELRCAALKLESAFGPTDAG</sequence>
<accession>A0A0E0RN63</accession>
<name>A0A098D186_GIBZE</name>
<protein>
    <submittedName>
        <fullName evidence="1">Chromosome 1, complete genome</fullName>
    </submittedName>
</protein>
<dbReference type="EMBL" id="HG970332">
    <property type="protein sequence ID" value="CEF72688.1"/>
    <property type="molecule type" value="Genomic_DNA"/>
</dbReference>
<accession>A0A098D186</accession>
<evidence type="ECO:0000313" key="2">
    <source>
        <dbReference type="EnsemblFungi" id="CEF72688"/>
    </source>
</evidence>
<dbReference type="VEuPathDB" id="FungiDB:FGRAMPH1_01G01775"/>
<evidence type="ECO:0000313" key="1">
    <source>
        <dbReference type="EMBL" id="CEF72688.1"/>
    </source>
</evidence>